<sequence length="139" mass="14442">MNTELIARMKNAADVIGGNIAAVLQDAVRELENAPDLTDVAYLGKGCAEALAKLDASTYGVLSEGGGECGLIEDMVSTCAPLVQAAWAAVGEDGVGGCWAYEVCEPLGHLWVAEALKQDAPPTAKVMGEHVARLVERMG</sequence>
<proteinExistence type="predicted"/>
<gene>
    <name evidence="1" type="ORF">PDM29_19135</name>
</gene>
<evidence type="ECO:0000313" key="1">
    <source>
        <dbReference type="EMBL" id="WNH52410.1"/>
    </source>
</evidence>
<dbReference type="RefSeq" id="WP_311191609.1">
    <property type="nucleotide sequence ID" value="NZ_CP115541.1"/>
</dbReference>
<accession>A0ABY9YP53</accession>
<protein>
    <submittedName>
        <fullName evidence="1">Uncharacterized protein</fullName>
    </submittedName>
</protein>
<organism evidence="1 2">
    <name type="scientific">Stenotrophomonas oahuensis</name>
    <dbReference type="NCBI Taxonomy" id="3003271"/>
    <lineage>
        <taxon>Bacteria</taxon>
        <taxon>Pseudomonadati</taxon>
        <taxon>Pseudomonadota</taxon>
        <taxon>Gammaproteobacteria</taxon>
        <taxon>Lysobacterales</taxon>
        <taxon>Lysobacteraceae</taxon>
        <taxon>Stenotrophomonas</taxon>
    </lineage>
</organism>
<reference evidence="1 2" key="1">
    <citation type="submission" date="2022-12" db="EMBL/GenBank/DDBJ databases">
        <title>Two new species, Stenotrophomonas aracearum and Stenotrophomonas oahuensis, isolated from Anthurium (Araceae family) in Hawaii.</title>
        <authorList>
            <person name="Chunag S.C."/>
            <person name="Dobhal S."/>
            <person name="Alvarez A."/>
            <person name="Arif M."/>
        </authorList>
    </citation>
    <scope>NUCLEOTIDE SEQUENCE [LARGE SCALE GENOMIC DNA]</scope>
    <source>
        <strain evidence="1 2">A5586</strain>
    </source>
</reference>
<name>A0ABY9YP53_9GAMM</name>
<dbReference type="Proteomes" id="UP001302072">
    <property type="component" value="Chromosome"/>
</dbReference>
<keyword evidence="2" id="KW-1185">Reference proteome</keyword>
<evidence type="ECO:0000313" key="2">
    <source>
        <dbReference type="Proteomes" id="UP001302072"/>
    </source>
</evidence>
<dbReference type="EMBL" id="CP115541">
    <property type="protein sequence ID" value="WNH52410.1"/>
    <property type="molecule type" value="Genomic_DNA"/>
</dbReference>